<reference evidence="2 3" key="1">
    <citation type="submission" date="2018-03" db="EMBL/GenBank/DDBJ databases">
        <title>Bioinformatic expansion and discovery of thiopeptide antibiotics.</title>
        <authorList>
            <person name="Schwalen C.J."/>
            <person name="Hudson G.A."/>
            <person name="Mitchell D.A."/>
        </authorList>
    </citation>
    <scope>NUCLEOTIDE SEQUENCE [LARGE SCALE GENOMIC DNA]</scope>
    <source>
        <strain evidence="2 3">ATCC 21389</strain>
    </source>
</reference>
<dbReference type="Pfam" id="PF13701">
    <property type="entry name" value="DDE_Tnp_1_4"/>
    <property type="match status" value="1"/>
</dbReference>
<gene>
    <name evidence="2" type="ORF">C7C46_33160</name>
</gene>
<dbReference type="AlphaFoldDB" id="A0A2V4N6P0"/>
<dbReference type="EMBL" id="PYBW01000249">
    <property type="protein sequence ID" value="PYC63472.1"/>
    <property type="molecule type" value="Genomic_DNA"/>
</dbReference>
<evidence type="ECO:0000313" key="2">
    <source>
        <dbReference type="EMBL" id="PYC63472.1"/>
    </source>
</evidence>
<evidence type="ECO:0000313" key="3">
    <source>
        <dbReference type="Proteomes" id="UP000248039"/>
    </source>
</evidence>
<comment type="caution">
    <text evidence="2">The sequence shown here is derived from an EMBL/GenBank/DDBJ whole genome shotgun (WGS) entry which is preliminary data.</text>
</comment>
<organism evidence="2 3">
    <name type="scientific">Streptomyces tateyamensis</name>
    <dbReference type="NCBI Taxonomy" id="565073"/>
    <lineage>
        <taxon>Bacteria</taxon>
        <taxon>Bacillati</taxon>
        <taxon>Actinomycetota</taxon>
        <taxon>Actinomycetes</taxon>
        <taxon>Kitasatosporales</taxon>
        <taxon>Streptomycetaceae</taxon>
        <taxon>Streptomyces</taxon>
    </lineage>
</organism>
<feature type="non-terminal residue" evidence="2">
    <location>
        <position position="1"/>
    </location>
</feature>
<accession>A0A2V4N6P0</accession>
<name>A0A2V4N6P0_9ACTN</name>
<protein>
    <submittedName>
        <fullName evidence="2">IS1380 family transposase</fullName>
    </submittedName>
</protein>
<dbReference type="Proteomes" id="UP000248039">
    <property type="component" value="Unassembled WGS sequence"/>
</dbReference>
<keyword evidence="3" id="KW-1185">Reference proteome</keyword>
<sequence>ATGPDGEAREDAFVADITGLLGNLTGWPPHHKVIVRKEPLHPRYVKDASDYEKKHNKRYQTFATNTRRRQPAWLDCRHRSHARVELGIRDSKAGGLGLFPSQELKVNQAWLLAVALATDLRAWLQLLALEGELARATPKTLRYRFLHVPAVLVHGQRRRRL</sequence>
<feature type="non-terminal residue" evidence="2">
    <location>
        <position position="161"/>
    </location>
</feature>
<dbReference type="RefSeq" id="WP_181442674.1">
    <property type="nucleotide sequence ID" value="NZ_PYBW01000249.1"/>
</dbReference>
<dbReference type="InterPro" id="IPR025668">
    <property type="entry name" value="Tnp_DDE_dom"/>
</dbReference>
<feature type="domain" description="Transposase DDE" evidence="1">
    <location>
        <begin position="27"/>
        <end position="161"/>
    </location>
</feature>
<proteinExistence type="predicted"/>
<evidence type="ECO:0000259" key="1">
    <source>
        <dbReference type="Pfam" id="PF13701"/>
    </source>
</evidence>